<dbReference type="Proteomes" id="UP001470230">
    <property type="component" value="Unassembled WGS sequence"/>
</dbReference>
<dbReference type="PROSITE" id="PS50022">
    <property type="entry name" value="FA58C_3"/>
    <property type="match status" value="1"/>
</dbReference>
<evidence type="ECO:0000256" key="1">
    <source>
        <dbReference type="SAM" id="Coils"/>
    </source>
</evidence>
<feature type="region of interest" description="Disordered" evidence="2">
    <location>
        <begin position="460"/>
        <end position="482"/>
    </location>
</feature>
<dbReference type="Pfam" id="PF00754">
    <property type="entry name" value="F5_F8_type_C"/>
    <property type="match status" value="1"/>
</dbReference>
<dbReference type="InterPro" id="IPR008979">
    <property type="entry name" value="Galactose-bd-like_sf"/>
</dbReference>
<sequence length="548" mass="64742">MEEISVTANASLQPTHSFVYKGKKFPFNMKLFKCFSQYFKINKQQFTNTTEIDIFNDQNEKINLTESSINDFINFCQSREITLNKDNSPSLLMLAKKYQVSSLIKLTTQFIFEHQKEILIDFYILNQDEEDFDKAQYEEIISKDFLNYINDDKLLLLPIPVLHRIMTKYYQKNSEQTVIETNQSEITEFLFKCLDTFGREASVLFEHIDLSRSNDSIRRLLQYGDKFDFHFINSQHLKSIYQLESEIIEKLAKMTNENKEKDDQIKQKQDEIEKMIRQQEERNKEKDDQIKQKQDEIERLIQQQNDQVGQKQSEMEAALLQKDEKIGQIQSEFESKLRVLNDQVRQLTERLEQQSILVEQLKGKIEEVEKNPPSLKCRFQSESDPKGVIFALGDSVSLSAPSDNDPSFPLSNIKKYDDYSLFINYNHSTPESESKSYIQFDFGVSKKIDLLSYLIRSNDRGPSSSYHPKSWRVEGSNDGSSWARLDRRTNDEHLNGSFKQFHFECQEVRHGSDGRYRYIRYTQEDSWTSSKYLIYISYFELYGDVYYC</sequence>
<dbReference type="Gene3D" id="3.30.710.10">
    <property type="entry name" value="Potassium Channel Kv1.1, Chain A"/>
    <property type="match status" value="1"/>
</dbReference>
<organism evidence="4 5">
    <name type="scientific">Tritrichomonas musculus</name>
    <dbReference type="NCBI Taxonomy" id="1915356"/>
    <lineage>
        <taxon>Eukaryota</taxon>
        <taxon>Metamonada</taxon>
        <taxon>Parabasalia</taxon>
        <taxon>Tritrichomonadida</taxon>
        <taxon>Tritrichomonadidae</taxon>
        <taxon>Tritrichomonas</taxon>
    </lineage>
</organism>
<gene>
    <name evidence="4" type="ORF">M9Y10_010079</name>
</gene>
<dbReference type="InterPro" id="IPR011333">
    <property type="entry name" value="SKP1/BTB/POZ_sf"/>
</dbReference>
<evidence type="ECO:0000313" key="5">
    <source>
        <dbReference type="Proteomes" id="UP001470230"/>
    </source>
</evidence>
<dbReference type="InterPro" id="IPR000421">
    <property type="entry name" value="FA58C"/>
</dbReference>
<proteinExistence type="predicted"/>
<name>A0ABR2IQ70_9EUKA</name>
<keyword evidence="1" id="KW-0175">Coiled coil</keyword>
<dbReference type="SUPFAM" id="SSF54695">
    <property type="entry name" value="POZ domain"/>
    <property type="match status" value="1"/>
</dbReference>
<comment type="caution">
    <text evidence="4">The sequence shown here is derived from an EMBL/GenBank/DDBJ whole genome shotgun (WGS) entry which is preliminary data.</text>
</comment>
<reference evidence="4 5" key="1">
    <citation type="submission" date="2024-04" db="EMBL/GenBank/DDBJ databases">
        <title>Tritrichomonas musculus Genome.</title>
        <authorList>
            <person name="Alves-Ferreira E."/>
            <person name="Grigg M."/>
            <person name="Lorenzi H."/>
            <person name="Galac M."/>
        </authorList>
    </citation>
    <scope>NUCLEOTIDE SEQUENCE [LARGE SCALE GENOMIC DNA]</scope>
    <source>
        <strain evidence="4 5">EAF2021</strain>
    </source>
</reference>
<feature type="coiled-coil region" evidence="1">
    <location>
        <begin position="251"/>
        <end position="371"/>
    </location>
</feature>
<dbReference type="SUPFAM" id="SSF49785">
    <property type="entry name" value="Galactose-binding domain-like"/>
    <property type="match status" value="1"/>
</dbReference>
<keyword evidence="5" id="KW-1185">Reference proteome</keyword>
<dbReference type="EMBL" id="JAPFFF010000015">
    <property type="protein sequence ID" value="KAK8867107.1"/>
    <property type="molecule type" value="Genomic_DNA"/>
</dbReference>
<protein>
    <recommendedName>
        <fullName evidence="3">F5/8 type C domain-containing protein</fullName>
    </recommendedName>
</protein>
<dbReference type="Gene3D" id="2.60.120.260">
    <property type="entry name" value="Galactose-binding domain-like"/>
    <property type="match status" value="1"/>
</dbReference>
<evidence type="ECO:0000313" key="4">
    <source>
        <dbReference type="EMBL" id="KAK8867107.1"/>
    </source>
</evidence>
<accession>A0ABR2IQ70</accession>
<evidence type="ECO:0000256" key="2">
    <source>
        <dbReference type="SAM" id="MobiDB-lite"/>
    </source>
</evidence>
<feature type="domain" description="F5/8 type C" evidence="3">
    <location>
        <begin position="377"/>
        <end position="544"/>
    </location>
</feature>
<evidence type="ECO:0000259" key="3">
    <source>
        <dbReference type="PROSITE" id="PS50022"/>
    </source>
</evidence>